<keyword evidence="1" id="KW-0433">Leucine-rich repeat</keyword>
<sequence length="183" mass="21184">MAKATTIREALKRWETENSGEEISEAKQVSLAFQFPPIEKMDSSLDVLTNCEKLSLSTNMIDRITGLTKLRNLKILALGRNRIKNFTGLDALANSLEQLWISYNFIERLRTVLPLKNLRILYMAHNLVKEWEEIDILVNLPNLKELIFVGNPLEELYVDKVEWFSEVKVRLPNLEKLDSNLLL</sequence>
<gene>
    <name evidence="3" type="ORF">PR048_031489</name>
</gene>
<evidence type="ECO:0000256" key="1">
    <source>
        <dbReference type="ARBA" id="ARBA00022614"/>
    </source>
</evidence>
<proteinExistence type="predicted"/>
<evidence type="ECO:0000256" key="2">
    <source>
        <dbReference type="ARBA" id="ARBA00022737"/>
    </source>
</evidence>
<evidence type="ECO:0000313" key="4">
    <source>
        <dbReference type="Proteomes" id="UP001159363"/>
    </source>
</evidence>
<organism evidence="3 4">
    <name type="scientific">Dryococelus australis</name>
    <dbReference type="NCBI Taxonomy" id="614101"/>
    <lineage>
        <taxon>Eukaryota</taxon>
        <taxon>Metazoa</taxon>
        <taxon>Ecdysozoa</taxon>
        <taxon>Arthropoda</taxon>
        <taxon>Hexapoda</taxon>
        <taxon>Insecta</taxon>
        <taxon>Pterygota</taxon>
        <taxon>Neoptera</taxon>
        <taxon>Polyneoptera</taxon>
        <taxon>Phasmatodea</taxon>
        <taxon>Verophasmatodea</taxon>
        <taxon>Anareolatae</taxon>
        <taxon>Phasmatidae</taxon>
        <taxon>Eurycanthinae</taxon>
        <taxon>Dryococelus</taxon>
    </lineage>
</organism>
<dbReference type="EMBL" id="JARBHB010000015">
    <property type="protein sequence ID" value="KAJ8867686.1"/>
    <property type="molecule type" value="Genomic_DNA"/>
</dbReference>
<dbReference type="PROSITE" id="PS51450">
    <property type="entry name" value="LRR"/>
    <property type="match status" value="3"/>
</dbReference>
<evidence type="ECO:0008006" key="5">
    <source>
        <dbReference type="Google" id="ProtNLM"/>
    </source>
</evidence>
<comment type="caution">
    <text evidence="3">The sequence shown here is derived from an EMBL/GenBank/DDBJ whole genome shotgun (WGS) entry which is preliminary data.</text>
</comment>
<keyword evidence="2" id="KW-0677">Repeat</keyword>
<accession>A0ABQ9G841</accession>
<dbReference type="InterPro" id="IPR032675">
    <property type="entry name" value="LRR_dom_sf"/>
</dbReference>
<reference evidence="3 4" key="1">
    <citation type="submission" date="2023-02" db="EMBL/GenBank/DDBJ databases">
        <title>LHISI_Scaffold_Assembly.</title>
        <authorList>
            <person name="Stuart O.P."/>
            <person name="Cleave R."/>
            <person name="Magrath M.J.L."/>
            <person name="Mikheyev A.S."/>
        </authorList>
    </citation>
    <scope>NUCLEOTIDE SEQUENCE [LARGE SCALE GENOMIC DNA]</scope>
    <source>
        <strain evidence="3">Daus_M_001</strain>
        <tissue evidence="3">Leg muscle</tissue>
    </source>
</reference>
<dbReference type="Gene3D" id="3.80.10.10">
    <property type="entry name" value="Ribonuclease Inhibitor"/>
    <property type="match status" value="1"/>
</dbReference>
<dbReference type="SMART" id="SM00365">
    <property type="entry name" value="LRR_SD22"/>
    <property type="match status" value="3"/>
</dbReference>
<dbReference type="SUPFAM" id="SSF52058">
    <property type="entry name" value="L domain-like"/>
    <property type="match status" value="1"/>
</dbReference>
<dbReference type="PANTHER" id="PTHR15454">
    <property type="entry name" value="NISCHARIN RELATED"/>
    <property type="match status" value="1"/>
</dbReference>
<evidence type="ECO:0000313" key="3">
    <source>
        <dbReference type="EMBL" id="KAJ8867686.1"/>
    </source>
</evidence>
<dbReference type="InterPro" id="IPR001611">
    <property type="entry name" value="Leu-rich_rpt"/>
</dbReference>
<dbReference type="PANTHER" id="PTHR15454:SF73">
    <property type="entry name" value="DYNEIN AXONEMAL LIGHT CHAIN 1"/>
    <property type="match status" value="1"/>
</dbReference>
<dbReference type="Proteomes" id="UP001159363">
    <property type="component" value="Chromosome 14"/>
</dbReference>
<name>A0ABQ9G841_9NEOP</name>
<protein>
    <recommendedName>
        <fullName evidence="5">Dynein light chain 1, axonemal</fullName>
    </recommendedName>
</protein>
<keyword evidence="4" id="KW-1185">Reference proteome</keyword>